<dbReference type="Proteomes" id="UP001144673">
    <property type="component" value="Chromosome 2"/>
</dbReference>
<dbReference type="AlphaFoldDB" id="A0A9W8UGS6"/>
<sequence length="293" mass="32538">MSTPIGSGIPSEGLPLPIDELLHALRGVQESEHFNRIQETSCSKWLLTPGNPRPVDFDNLSEMRLEDAVDAYNRTAPVYLLRDLPDPQESNPPLFCAVVIILRSAVYDFETIPDIGAILVFIASTGIKQDISAPIDFSLIPEAELLDKACDSAGRTQAIETSLRAAIDFLILLEQREAGVFGFKPDPVESTRNETLDRGDPIAAAARELGWDNDAMGLLHGPSSAWVDTGKYHTWTGRGVLARKAFENVLRFFRRAADFERDRAKQFSPEWLRLIKQQSRSATLISDSKQEST</sequence>
<evidence type="ECO:0000313" key="2">
    <source>
        <dbReference type="Proteomes" id="UP001144673"/>
    </source>
</evidence>
<proteinExistence type="predicted"/>
<dbReference type="GeneID" id="80890318"/>
<name>A0A9W8UGS6_AKAMU</name>
<dbReference type="KEGG" id="amus:LMH87_003159"/>
<accession>A0A9W8UGS6</accession>
<protein>
    <submittedName>
        <fullName evidence="1">Uncharacterized protein</fullName>
    </submittedName>
</protein>
<keyword evidence="2" id="KW-1185">Reference proteome</keyword>
<organism evidence="1 2">
    <name type="scientific">Akanthomyces muscarius</name>
    <name type="common">Entomopathogenic fungus</name>
    <name type="synonym">Lecanicillium muscarium</name>
    <dbReference type="NCBI Taxonomy" id="2231603"/>
    <lineage>
        <taxon>Eukaryota</taxon>
        <taxon>Fungi</taxon>
        <taxon>Dikarya</taxon>
        <taxon>Ascomycota</taxon>
        <taxon>Pezizomycotina</taxon>
        <taxon>Sordariomycetes</taxon>
        <taxon>Hypocreomycetidae</taxon>
        <taxon>Hypocreales</taxon>
        <taxon>Cordycipitaceae</taxon>
        <taxon>Akanthomyces</taxon>
    </lineage>
</organism>
<reference evidence="1" key="1">
    <citation type="journal article" date="2023" name="Access Microbiol">
        <title>De-novo genome assembly for Akanthomyces muscarius, a biocontrol agent of insect agricultural pests.</title>
        <authorList>
            <person name="Erdos Z."/>
            <person name="Studholme D.J."/>
            <person name="Raymond B."/>
            <person name="Sharma M."/>
        </authorList>
    </citation>
    <scope>NUCLEOTIDE SEQUENCE</scope>
    <source>
        <strain evidence="1">Ve6</strain>
    </source>
</reference>
<dbReference type="EMBL" id="JAJHUN010000011">
    <property type="protein sequence ID" value="KAJ4144269.1"/>
    <property type="molecule type" value="Genomic_DNA"/>
</dbReference>
<evidence type="ECO:0000313" key="1">
    <source>
        <dbReference type="EMBL" id="KAJ4144269.1"/>
    </source>
</evidence>
<gene>
    <name evidence="1" type="ORF">LMH87_003159</name>
</gene>
<comment type="caution">
    <text evidence="1">The sequence shown here is derived from an EMBL/GenBank/DDBJ whole genome shotgun (WGS) entry which is preliminary data.</text>
</comment>
<dbReference type="RefSeq" id="XP_056047939.1">
    <property type="nucleotide sequence ID" value="XM_056202762.1"/>
</dbReference>